<sequence length="64" mass="7448">MVYLLLEILYGLQIPMLELNIHGKVRSFLLMMSLSIQKESLLLVVLLVPLCLKLVYELNQRGKY</sequence>
<dbReference type="EMBL" id="JACGCM010000560">
    <property type="protein sequence ID" value="KAF6170657.1"/>
    <property type="molecule type" value="Genomic_DNA"/>
</dbReference>
<gene>
    <name evidence="1" type="ORF">GIB67_015609</name>
</gene>
<reference evidence="1 2" key="1">
    <citation type="journal article" date="2020" name="IScience">
        <title>Genome Sequencing of the Endangered Kingdonia uniflora (Circaeasteraceae, Ranunculales) Reveals Potential Mechanisms of Evolutionary Specialization.</title>
        <authorList>
            <person name="Sun Y."/>
            <person name="Deng T."/>
            <person name="Zhang A."/>
            <person name="Moore M.J."/>
            <person name="Landis J.B."/>
            <person name="Lin N."/>
            <person name="Zhang H."/>
            <person name="Zhang X."/>
            <person name="Huang J."/>
            <person name="Zhang X."/>
            <person name="Sun H."/>
            <person name="Wang H."/>
        </authorList>
    </citation>
    <scope>NUCLEOTIDE SEQUENCE [LARGE SCALE GENOMIC DNA]</scope>
    <source>
        <strain evidence="1">TB1705</strain>
        <tissue evidence="1">Leaf</tissue>
    </source>
</reference>
<organism evidence="1 2">
    <name type="scientific">Kingdonia uniflora</name>
    <dbReference type="NCBI Taxonomy" id="39325"/>
    <lineage>
        <taxon>Eukaryota</taxon>
        <taxon>Viridiplantae</taxon>
        <taxon>Streptophyta</taxon>
        <taxon>Embryophyta</taxon>
        <taxon>Tracheophyta</taxon>
        <taxon>Spermatophyta</taxon>
        <taxon>Magnoliopsida</taxon>
        <taxon>Ranunculales</taxon>
        <taxon>Circaeasteraceae</taxon>
        <taxon>Kingdonia</taxon>
    </lineage>
</organism>
<evidence type="ECO:0000313" key="2">
    <source>
        <dbReference type="Proteomes" id="UP000541444"/>
    </source>
</evidence>
<dbReference type="AlphaFoldDB" id="A0A7J7NTX8"/>
<keyword evidence="2" id="KW-1185">Reference proteome</keyword>
<name>A0A7J7NTX8_9MAGN</name>
<evidence type="ECO:0000313" key="1">
    <source>
        <dbReference type="EMBL" id="KAF6170657.1"/>
    </source>
</evidence>
<dbReference type="Proteomes" id="UP000541444">
    <property type="component" value="Unassembled WGS sequence"/>
</dbReference>
<accession>A0A7J7NTX8</accession>
<comment type="caution">
    <text evidence="1">The sequence shown here is derived from an EMBL/GenBank/DDBJ whole genome shotgun (WGS) entry which is preliminary data.</text>
</comment>
<protein>
    <submittedName>
        <fullName evidence="1">Uncharacterized protein</fullName>
    </submittedName>
</protein>
<proteinExistence type="predicted"/>